<evidence type="ECO:0000256" key="3">
    <source>
        <dbReference type="ARBA" id="ARBA00023082"/>
    </source>
</evidence>
<evidence type="ECO:0000259" key="7">
    <source>
        <dbReference type="Pfam" id="PF08281"/>
    </source>
</evidence>
<dbReference type="Pfam" id="PF08281">
    <property type="entry name" value="Sigma70_r4_2"/>
    <property type="match status" value="1"/>
</dbReference>
<comment type="similarity">
    <text evidence="1">Belongs to the sigma-70 factor family. ECF subfamily.</text>
</comment>
<dbReference type="InterPro" id="IPR007627">
    <property type="entry name" value="RNA_pol_sigma70_r2"/>
</dbReference>
<dbReference type="InterPro" id="IPR013325">
    <property type="entry name" value="RNA_pol_sigma_r2"/>
</dbReference>
<proteinExistence type="inferred from homology"/>
<dbReference type="Gene3D" id="1.10.10.10">
    <property type="entry name" value="Winged helix-like DNA-binding domain superfamily/Winged helix DNA-binding domain"/>
    <property type="match status" value="1"/>
</dbReference>
<feature type="domain" description="RNA polymerase sigma factor 70 region 4 type 2" evidence="7">
    <location>
        <begin position="316"/>
        <end position="366"/>
    </location>
</feature>
<dbReference type="EMBL" id="BAAAGX010000006">
    <property type="protein sequence ID" value="GAA0230813.1"/>
    <property type="molecule type" value="Genomic_DNA"/>
</dbReference>
<accession>A0ABP3DHP0</accession>
<organism evidence="8 9">
    <name type="scientific">Cryptosporangium japonicum</name>
    <dbReference type="NCBI Taxonomy" id="80872"/>
    <lineage>
        <taxon>Bacteria</taxon>
        <taxon>Bacillati</taxon>
        <taxon>Actinomycetota</taxon>
        <taxon>Actinomycetes</taxon>
        <taxon>Cryptosporangiales</taxon>
        <taxon>Cryptosporangiaceae</taxon>
        <taxon>Cryptosporangium</taxon>
    </lineage>
</organism>
<dbReference type="Gene3D" id="1.10.1740.10">
    <property type="match status" value="1"/>
</dbReference>
<comment type="caution">
    <text evidence="8">The sequence shown here is derived from an EMBL/GenBank/DDBJ whole genome shotgun (WGS) entry which is preliminary data.</text>
</comment>
<evidence type="ECO:0000313" key="8">
    <source>
        <dbReference type="EMBL" id="GAA0230813.1"/>
    </source>
</evidence>
<evidence type="ECO:0000256" key="2">
    <source>
        <dbReference type="ARBA" id="ARBA00023015"/>
    </source>
</evidence>
<dbReference type="NCBIfam" id="TIGR02952">
    <property type="entry name" value="Sig70_famx2"/>
    <property type="match status" value="1"/>
</dbReference>
<dbReference type="PANTHER" id="PTHR43133:SF57">
    <property type="entry name" value="RNA POLYMERASE SIGMA-70 FACTOR"/>
    <property type="match status" value="1"/>
</dbReference>
<sequence length="376" mass="40415">MIGGTVGFGALPGGIELDLDLSDLRKALGDLRNRTTLTSRAGLSGLAPGLRCFTGRRDGARIPWARGAMSVPRADGDADSTPTAALPLPALPASGSAPAPALPAQPGVETDAPGAEPHRADPRPNRPGRPSSRALRNPAPRRPVDDAETTGGVAIGTGPGPEDPEQRNHVPRPTRSTGRGRAPVTAPDLDGEDVWELVRQAQAGDPQAFARIYDRYFDTVYRYISYRIGSRTVAEDLTSEVWLRALRRIGSVTWQGRDLGAWLVTIARNLIADHYKSARARLEVTTADMLEADDEAPGPEGRPEAEVLTRLDNATLLDAVRRLNPEQQECITLRFLQGLSVTETAQIMGKNDGAIKALQYRAVRTLGRLLPEGFTP</sequence>
<keyword evidence="4" id="KW-0804">Transcription</keyword>
<keyword evidence="3" id="KW-0731">Sigma factor</keyword>
<evidence type="ECO:0000256" key="1">
    <source>
        <dbReference type="ARBA" id="ARBA00010641"/>
    </source>
</evidence>
<dbReference type="NCBIfam" id="TIGR02937">
    <property type="entry name" value="sigma70-ECF"/>
    <property type="match status" value="1"/>
</dbReference>
<dbReference type="InterPro" id="IPR013249">
    <property type="entry name" value="RNA_pol_sigma70_r4_t2"/>
</dbReference>
<dbReference type="Pfam" id="PF04542">
    <property type="entry name" value="Sigma70_r2"/>
    <property type="match status" value="1"/>
</dbReference>
<feature type="domain" description="RNA polymerase sigma-70 region 2" evidence="6">
    <location>
        <begin position="212"/>
        <end position="279"/>
    </location>
</feature>
<dbReference type="InterPro" id="IPR014284">
    <property type="entry name" value="RNA_pol_sigma-70_dom"/>
</dbReference>
<reference evidence="9" key="1">
    <citation type="journal article" date="2019" name="Int. J. Syst. Evol. Microbiol.">
        <title>The Global Catalogue of Microorganisms (GCM) 10K type strain sequencing project: providing services to taxonomists for standard genome sequencing and annotation.</title>
        <authorList>
            <consortium name="The Broad Institute Genomics Platform"/>
            <consortium name="The Broad Institute Genome Sequencing Center for Infectious Disease"/>
            <person name="Wu L."/>
            <person name="Ma J."/>
        </authorList>
    </citation>
    <scope>NUCLEOTIDE SEQUENCE [LARGE SCALE GENOMIC DNA]</scope>
    <source>
        <strain evidence="9">JCM 10425</strain>
    </source>
</reference>
<name>A0ABP3DHP0_9ACTN</name>
<protein>
    <recommendedName>
        <fullName evidence="10">RNA polymerase sigma-70 factor (ECF subfamily)</fullName>
    </recommendedName>
</protein>
<keyword evidence="9" id="KW-1185">Reference proteome</keyword>
<dbReference type="InterPro" id="IPR036388">
    <property type="entry name" value="WH-like_DNA-bd_sf"/>
</dbReference>
<dbReference type="InterPro" id="IPR039425">
    <property type="entry name" value="RNA_pol_sigma-70-like"/>
</dbReference>
<dbReference type="SUPFAM" id="SSF88946">
    <property type="entry name" value="Sigma2 domain of RNA polymerase sigma factors"/>
    <property type="match status" value="1"/>
</dbReference>
<feature type="region of interest" description="Disordered" evidence="5">
    <location>
        <begin position="71"/>
        <end position="188"/>
    </location>
</feature>
<evidence type="ECO:0000313" key="9">
    <source>
        <dbReference type="Proteomes" id="UP001500967"/>
    </source>
</evidence>
<dbReference type="SUPFAM" id="SSF88659">
    <property type="entry name" value="Sigma3 and sigma4 domains of RNA polymerase sigma factors"/>
    <property type="match status" value="1"/>
</dbReference>
<dbReference type="InterPro" id="IPR013324">
    <property type="entry name" value="RNA_pol_sigma_r3/r4-like"/>
</dbReference>
<dbReference type="Proteomes" id="UP001500967">
    <property type="component" value="Unassembled WGS sequence"/>
</dbReference>
<feature type="compositionally biased region" description="Low complexity" evidence="5">
    <location>
        <begin position="81"/>
        <end position="107"/>
    </location>
</feature>
<keyword evidence="2" id="KW-0805">Transcription regulation</keyword>
<gene>
    <name evidence="8" type="ORF">GCM10009539_15300</name>
</gene>
<evidence type="ECO:0000259" key="6">
    <source>
        <dbReference type="Pfam" id="PF04542"/>
    </source>
</evidence>
<dbReference type="CDD" id="cd06171">
    <property type="entry name" value="Sigma70_r4"/>
    <property type="match status" value="1"/>
</dbReference>
<dbReference type="InterPro" id="IPR014298">
    <property type="entry name" value="BldN-like"/>
</dbReference>
<dbReference type="PANTHER" id="PTHR43133">
    <property type="entry name" value="RNA POLYMERASE ECF-TYPE SIGMA FACTO"/>
    <property type="match status" value="1"/>
</dbReference>
<evidence type="ECO:0000256" key="4">
    <source>
        <dbReference type="ARBA" id="ARBA00023163"/>
    </source>
</evidence>
<evidence type="ECO:0000256" key="5">
    <source>
        <dbReference type="SAM" id="MobiDB-lite"/>
    </source>
</evidence>
<evidence type="ECO:0008006" key="10">
    <source>
        <dbReference type="Google" id="ProtNLM"/>
    </source>
</evidence>
<dbReference type="RefSeq" id="WP_344648010.1">
    <property type="nucleotide sequence ID" value="NZ_BAAAGX010000006.1"/>
</dbReference>